<keyword evidence="7 8" id="KW-0472">Membrane</keyword>
<dbReference type="EMBL" id="JAJEQX010000005">
    <property type="protein sequence ID" value="MCC2253608.1"/>
    <property type="molecule type" value="Genomic_DNA"/>
</dbReference>
<feature type="transmembrane region" description="Helical" evidence="8">
    <location>
        <begin position="36"/>
        <end position="55"/>
    </location>
</feature>
<feature type="transmembrane region" description="Helical" evidence="8">
    <location>
        <begin position="128"/>
        <end position="149"/>
    </location>
</feature>
<dbReference type="RefSeq" id="WP_227706753.1">
    <property type="nucleotide sequence ID" value="NZ_JAJEQX010000005.1"/>
</dbReference>
<reference evidence="9 10" key="1">
    <citation type="submission" date="2021-10" db="EMBL/GenBank/DDBJ databases">
        <title>Anaerobic single-cell dispensing facilitates the cultivation of human gut bacteria.</title>
        <authorList>
            <person name="Afrizal A."/>
        </authorList>
    </citation>
    <scope>NUCLEOTIDE SEQUENCE [LARGE SCALE GENOMIC DNA]</scope>
    <source>
        <strain evidence="9 10">CLA-AA-H200</strain>
    </source>
</reference>
<protein>
    <submittedName>
        <fullName evidence="9">AEC family transporter</fullName>
    </submittedName>
</protein>
<keyword evidence="4" id="KW-1003">Cell membrane</keyword>
<keyword evidence="10" id="KW-1185">Reference proteome</keyword>
<evidence type="ECO:0000256" key="4">
    <source>
        <dbReference type="ARBA" id="ARBA00022475"/>
    </source>
</evidence>
<feature type="transmembrane region" description="Helical" evidence="8">
    <location>
        <begin position="6"/>
        <end position="24"/>
    </location>
</feature>
<feature type="transmembrane region" description="Helical" evidence="8">
    <location>
        <begin position="289"/>
        <end position="308"/>
    </location>
</feature>
<proteinExistence type="inferred from homology"/>
<keyword evidence="6 8" id="KW-1133">Transmembrane helix</keyword>
<evidence type="ECO:0000256" key="6">
    <source>
        <dbReference type="ARBA" id="ARBA00022989"/>
    </source>
</evidence>
<evidence type="ECO:0000256" key="7">
    <source>
        <dbReference type="ARBA" id="ARBA00023136"/>
    </source>
</evidence>
<feature type="transmembrane region" description="Helical" evidence="8">
    <location>
        <begin position="103"/>
        <end position="122"/>
    </location>
</feature>
<dbReference type="Proteomes" id="UP001198151">
    <property type="component" value="Unassembled WGS sequence"/>
</dbReference>
<feature type="transmembrane region" description="Helical" evidence="8">
    <location>
        <begin position="254"/>
        <end position="277"/>
    </location>
</feature>
<organism evidence="9 10">
    <name type="scientific">Ruminococcus turbiniformis</name>
    <dbReference type="NCBI Taxonomy" id="2881258"/>
    <lineage>
        <taxon>Bacteria</taxon>
        <taxon>Bacillati</taxon>
        <taxon>Bacillota</taxon>
        <taxon>Clostridia</taxon>
        <taxon>Eubacteriales</taxon>
        <taxon>Oscillospiraceae</taxon>
        <taxon>Ruminococcus</taxon>
    </lineage>
</organism>
<dbReference type="Pfam" id="PF03547">
    <property type="entry name" value="Mem_trans"/>
    <property type="match status" value="1"/>
</dbReference>
<evidence type="ECO:0000256" key="1">
    <source>
        <dbReference type="ARBA" id="ARBA00004651"/>
    </source>
</evidence>
<feature type="transmembrane region" description="Helical" evidence="8">
    <location>
        <begin position="161"/>
        <end position="183"/>
    </location>
</feature>
<feature type="transmembrane region" description="Helical" evidence="8">
    <location>
        <begin position="228"/>
        <end position="248"/>
    </location>
</feature>
<dbReference type="PANTHER" id="PTHR36838">
    <property type="entry name" value="AUXIN EFFLUX CARRIER FAMILY PROTEIN"/>
    <property type="match status" value="1"/>
</dbReference>
<keyword evidence="5 8" id="KW-0812">Transmembrane</keyword>
<name>A0ABS8FU75_9FIRM</name>
<sequence>MDFFEIFQKMLLLLIVIAVGAAATRFHVMDEKTNDALSDLVISVTLPCSILYSVVNSDRLLDNLQVVSLTFLGIAVALAMIVFSKAMVVVLKVPLTQRNLCRYMMIFSNSAFIGFPVLKAVFGPDSVFYAAVYNMVSMILSYTYGIVLISGEESRENKNRFNIKMILTPVMISSVFAYIMYLLNLQLPAVITETLGFIDPVTSPLSLLCVGCSLARIPAKKVLSAWRVHLAIALRMILFPVLCFYILQALGVPLMINGVVTVIAAMPTAASTTMFCARYGNDQQLASSAIFVTTLLSAVTIPLLCRVLF</sequence>
<dbReference type="InterPro" id="IPR004776">
    <property type="entry name" value="Mem_transp_PIN-like"/>
</dbReference>
<keyword evidence="3" id="KW-0813">Transport</keyword>
<evidence type="ECO:0000256" key="8">
    <source>
        <dbReference type="SAM" id="Phobius"/>
    </source>
</evidence>
<evidence type="ECO:0000256" key="3">
    <source>
        <dbReference type="ARBA" id="ARBA00022448"/>
    </source>
</evidence>
<feature type="transmembrane region" description="Helical" evidence="8">
    <location>
        <begin position="67"/>
        <end position="91"/>
    </location>
</feature>
<evidence type="ECO:0000256" key="2">
    <source>
        <dbReference type="ARBA" id="ARBA00010145"/>
    </source>
</evidence>
<dbReference type="InterPro" id="IPR038770">
    <property type="entry name" value="Na+/solute_symporter_sf"/>
</dbReference>
<dbReference type="Gene3D" id="1.20.1530.20">
    <property type="match status" value="1"/>
</dbReference>
<accession>A0ABS8FU75</accession>
<comment type="caution">
    <text evidence="9">The sequence shown here is derived from an EMBL/GenBank/DDBJ whole genome shotgun (WGS) entry which is preliminary data.</text>
</comment>
<evidence type="ECO:0000313" key="9">
    <source>
        <dbReference type="EMBL" id="MCC2253608.1"/>
    </source>
</evidence>
<comment type="subcellular location">
    <subcellularLocation>
        <location evidence="1">Cell membrane</location>
        <topology evidence="1">Multi-pass membrane protein</topology>
    </subcellularLocation>
</comment>
<evidence type="ECO:0000256" key="5">
    <source>
        <dbReference type="ARBA" id="ARBA00022692"/>
    </source>
</evidence>
<evidence type="ECO:0000313" key="10">
    <source>
        <dbReference type="Proteomes" id="UP001198151"/>
    </source>
</evidence>
<dbReference type="PANTHER" id="PTHR36838:SF1">
    <property type="entry name" value="SLR1864 PROTEIN"/>
    <property type="match status" value="1"/>
</dbReference>
<gene>
    <name evidence="9" type="ORF">LKD70_04005</name>
</gene>
<comment type="similarity">
    <text evidence="2">Belongs to the auxin efflux carrier (TC 2.A.69) family.</text>
</comment>